<dbReference type="InterPro" id="IPR002942">
    <property type="entry name" value="S4_RNA-bd"/>
</dbReference>
<dbReference type="Gene3D" id="3.40.50.150">
    <property type="entry name" value="Vaccinia Virus protein VP39"/>
    <property type="match status" value="1"/>
</dbReference>
<comment type="caution">
    <text evidence="5">The sequence shown here is derived from an EMBL/GenBank/DDBJ whole genome shotgun (WGS) entry which is preliminary data.</text>
</comment>
<dbReference type="PANTHER" id="PTHR32319">
    <property type="entry name" value="BACTERIAL HEMOLYSIN-LIKE PROTEIN"/>
    <property type="match status" value="1"/>
</dbReference>
<dbReference type="InterPro" id="IPR002877">
    <property type="entry name" value="RNA_MeTrfase_FtsJ_dom"/>
</dbReference>
<dbReference type="PIRSF" id="PIRSF005578">
    <property type="entry name" value="TlyA"/>
    <property type="match status" value="1"/>
</dbReference>
<dbReference type="NCBIfam" id="TIGR00478">
    <property type="entry name" value="tly"/>
    <property type="match status" value="1"/>
</dbReference>
<sequence length="294" mass="31013">MIEGLVQVAPSVVDCPANRRAKRVRLDLAVQAQGLTASRERARALILAGQVLVDDRVADKAGTLVAEDAQIALKAPEHPYVGRGGVKLHGAIEKFAIPVIGRVCLDLGASTGGFTDCLLRHGAARVYAVDVGRGQLDVKLRTDPRVTVMERTHVLTLTSADFPDRPDLATVDLSFISLATILPVLPPLLTDSGEILALIKPQFEVGKGHVGKGGVVRDPGAHRQVIMKVGKRASELGFKILGAVPSCLLGPKGNREFFIYASRTGTGMTPEEAAEQAVGACQGAHTPCAPHPTP</sequence>
<dbReference type="PROSITE" id="PS50889">
    <property type="entry name" value="S4"/>
    <property type="match status" value="1"/>
</dbReference>
<dbReference type="SUPFAM" id="SSF53335">
    <property type="entry name" value="S-adenosyl-L-methionine-dependent methyltransferases"/>
    <property type="match status" value="1"/>
</dbReference>
<dbReference type="InterPro" id="IPR036986">
    <property type="entry name" value="S4_RNA-bd_sf"/>
</dbReference>
<evidence type="ECO:0000256" key="3">
    <source>
        <dbReference type="PROSITE-ProRule" id="PRU00182"/>
    </source>
</evidence>
<keyword evidence="1 3" id="KW-0694">RNA-binding</keyword>
<reference evidence="5 6" key="1">
    <citation type="journal article" date="2021" name="bioRxiv">
        <title>Unraveling nitrogen, sulfur and carbon metabolic pathways and microbial community transcriptional responses to substrate deprivation and toxicity stresses in a bioreactor mimicking anoxic brackish coastal sediment conditions.</title>
        <authorList>
            <person name="Martins P.D."/>
            <person name="Echeveste M.J."/>
            <person name="Arshad A."/>
            <person name="Kurth J."/>
            <person name="Ouboter H."/>
            <person name="Jetten M.S.M."/>
            <person name="Welte C.U."/>
        </authorList>
    </citation>
    <scope>NUCLEOTIDE SEQUENCE [LARGE SCALE GENOMIC DNA]</scope>
    <source>
        <strain evidence="5">MAG_38</strain>
    </source>
</reference>
<evidence type="ECO:0000259" key="4">
    <source>
        <dbReference type="SMART" id="SM00363"/>
    </source>
</evidence>
<evidence type="ECO:0000256" key="2">
    <source>
        <dbReference type="ARBA" id="ARBA00029460"/>
    </source>
</evidence>
<dbReference type="InterPro" id="IPR029063">
    <property type="entry name" value="SAM-dependent_MTases_sf"/>
</dbReference>
<dbReference type="InterPro" id="IPR047048">
    <property type="entry name" value="TlyA"/>
</dbReference>
<keyword evidence="5" id="KW-0489">Methyltransferase</keyword>
<organism evidence="5 6">
    <name type="scientific">Candidatus Methylomirabilis tolerans</name>
    <dbReference type="NCBI Taxonomy" id="3123416"/>
    <lineage>
        <taxon>Bacteria</taxon>
        <taxon>Candidatus Methylomirabilota</taxon>
        <taxon>Candidatus Methylomirabilia</taxon>
        <taxon>Candidatus Methylomirabilales</taxon>
        <taxon>Candidatus Methylomirabilaceae</taxon>
        <taxon>Candidatus Methylomirabilis</taxon>
    </lineage>
</organism>
<proteinExistence type="inferred from homology"/>
<keyword evidence="5" id="KW-0808">Transferase</keyword>
<evidence type="ECO:0000313" key="5">
    <source>
        <dbReference type="EMBL" id="MBZ0159581.1"/>
    </source>
</evidence>
<dbReference type="Gene3D" id="3.10.290.10">
    <property type="entry name" value="RNA-binding S4 domain"/>
    <property type="match status" value="1"/>
</dbReference>
<dbReference type="Proteomes" id="UP001197609">
    <property type="component" value="Unassembled WGS sequence"/>
</dbReference>
<dbReference type="InterPro" id="IPR004538">
    <property type="entry name" value="Hemolysin_A/TlyA"/>
</dbReference>
<feature type="domain" description="RNA-binding S4" evidence="4">
    <location>
        <begin position="24"/>
        <end position="87"/>
    </location>
</feature>
<dbReference type="AlphaFoldDB" id="A0AAJ1AI31"/>
<dbReference type="GO" id="GO:0032259">
    <property type="term" value="P:methylation"/>
    <property type="evidence" value="ECO:0007669"/>
    <property type="project" value="UniProtKB-KW"/>
</dbReference>
<dbReference type="Pfam" id="PF01479">
    <property type="entry name" value="S4"/>
    <property type="match status" value="1"/>
</dbReference>
<dbReference type="CDD" id="cd02440">
    <property type="entry name" value="AdoMet_MTases"/>
    <property type="match status" value="1"/>
</dbReference>
<dbReference type="CDD" id="cd00165">
    <property type="entry name" value="S4"/>
    <property type="match status" value="1"/>
</dbReference>
<dbReference type="GO" id="GO:0003723">
    <property type="term" value="F:RNA binding"/>
    <property type="evidence" value="ECO:0007669"/>
    <property type="project" value="UniProtKB-KW"/>
</dbReference>
<dbReference type="GO" id="GO:0008168">
    <property type="term" value="F:methyltransferase activity"/>
    <property type="evidence" value="ECO:0007669"/>
    <property type="project" value="UniProtKB-KW"/>
</dbReference>
<comment type="similarity">
    <text evidence="2">Belongs to the TlyA family.</text>
</comment>
<accession>A0AAJ1AI31</accession>
<dbReference type="EMBL" id="JAIOIU010000064">
    <property type="protein sequence ID" value="MBZ0159581.1"/>
    <property type="molecule type" value="Genomic_DNA"/>
</dbReference>
<protein>
    <submittedName>
        <fullName evidence="5">TlyA family RNA methyltransferase</fullName>
    </submittedName>
</protein>
<name>A0AAJ1AI31_9BACT</name>
<dbReference type="SUPFAM" id="SSF55174">
    <property type="entry name" value="Alpha-L RNA-binding motif"/>
    <property type="match status" value="1"/>
</dbReference>
<dbReference type="PANTHER" id="PTHR32319:SF0">
    <property type="entry name" value="BACTERIAL HEMOLYSIN-LIKE PROTEIN"/>
    <property type="match status" value="1"/>
</dbReference>
<dbReference type="Pfam" id="PF01728">
    <property type="entry name" value="FtsJ"/>
    <property type="match status" value="1"/>
</dbReference>
<evidence type="ECO:0000313" key="6">
    <source>
        <dbReference type="Proteomes" id="UP001197609"/>
    </source>
</evidence>
<evidence type="ECO:0000256" key="1">
    <source>
        <dbReference type="ARBA" id="ARBA00022884"/>
    </source>
</evidence>
<gene>
    <name evidence="5" type="ORF">K8G79_05530</name>
</gene>
<dbReference type="SMART" id="SM00363">
    <property type="entry name" value="S4"/>
    <property type="match status" value="1"/>
</dbReference>